<keyword evidence="2" id="KW-1185">Reference proteome</keyword>
<comment type="caution">
    <text evidence="1">The sequence shown here is derived from an EMBL/GenBank/DDBJ whole genome shotgun (WGS) entry which is preliminary data.</text>
</comment>
<organism evidence="1 2">
    <name type="scientific">Mucuna pruriens</name>
    <name type="common">Velvet bean</name>
    <name type="synonym">Dolichos pruriens</name>
    <dbReference type="NCBI Taxonomy" id="157652"/>
    <lineage>
        <taxon>Eukaryota</taxon>
        <taxon>Viridiplantae</taxon>
        <taxon>Streptophyta</taxon>
        <taxon>Embryophyta</taxon>
        <taxon>Tracheophyta</taxon>
        <taxon>Spermatophyta</taxon>
        <taxon>Magnoliopsida</taxon>
        <taxon>eudicotyledons</taxon>
        <taxon>Gunneridae</taxon>
        <taxon>Pentapetalae</taxon>
        <taxon>rosids</taxon>
        <taxon>fabids</taxon>
        <taxon>Fabales</taxon>
        <taxon>Fabaceae</taxon>
        <taxon>Papilionoideae</taxon>
        <taxon>50 kb inversion clade</taxon>
        <taxon>NPAAA clade</taxon>
        <taxon>indigoferoid/millettioid clade</taxon>
        <taxon>Phaseoleae</taxon>
        <taxon>Mucuna</taxon>
    </lineage>
</organism>
<evidence type="ECO:0000313" key="1">
    <source>
        <dbReference type="EMBL" id="RDX90728.1"/>
    </source>
</evidence>
<evidence type="ECO:0008006" key="3">
    <source>
        <dbReference type="Google" id="ProtNLM"/>
    </source>
</evidence>
<dbReference type="Proteomes" id="UP000257109">
    <property type="component" value="Unassembled WGS sequence"/>
</dbReference>
<gene>
    <name evidence="1" type="ORF">CR513_27380</name>
</gene>
<accession>A0A371GJJ3</accession>
<protein>
    <recommendedName>
        <fullName evidence="3">GAG-pre-integrase domain-containing protein</fullName>
    </recommendedName>
</protein>
<name>A0A371GJJ3_MUCPR</name>
<reference evidence="1" key="1">
    <citation type="submission" date="2018-05" db="EMBL/GenBank/DDBJ databases">
        <title>Draft genome of Mucuna pruriens seed.</title>
        <authorList>
            <person name="Nnadi N.E."/>
            <person name="Vos R."/>
            <person name="Hasami M.H."/>
            <person name="Devisetty U.K."/>
            <person name="Aguiy J.C."/>
        </authorList>
    </citation>
    <scope>NUCLEOTIDE SEQUENCE [LARGE SCALE GENOMIC DNA]</scope>
    <source>
        <strain evidence="1">JCA_2017</strain>
    </source>
</reference>
<feature type="non-terminal residue" evidence="1">
    <location>
        <position position="1"/>
    </location>
</feature>
<dbReference type="AlphaFoldDB" id="A0A371GJJ3"/>
<proteinExistence type="predicted"/>
<sequence length="310" mass="36154">MEMKLNDSFHIVHLNSLLVEFGQFQEGRLKKVKGNFIHLTTHDRASTNKDKSKVQLKIVHKDYFYKHNDHFKNDCSKRKKCFEKKGIYYISIESNLIEVPNNTWWLDFGATTHALILDIGCHVDLEGYLYIPRYARNLVSISKLDDLGWRQCKVGDNVFSLCKDMYCYGSSTLIDDLYCFNLDAKFTKSLFNVECVGGSKHNVHDDSSTYLWKQRLSHIYIKRIMRLMKIIILSQLDFDCIKGKQTKQIPKNFTRNNNLLGLIHTDICGSFDSQLVNILKLFTNEVEMQLVRKVKVVRQCPSPFAKFLES</sequence>
<dbReference type="EMBL" id="QJKJ01005305">
    <property type="protein sequence ID" value="RDX90728.1"/>
    <property type="molecule type" value="Genomic_DNA"/>
</dbReference>
<evidence type="ECO:0000313" key="2">
    <source>
        <dbReference type="Proteomes" id="UP000257109"/>
    </source>
</evidence>